<reference evidence="1" key="2">
    <citation type="submission" date="2020-06" db="EMBL/GenBank/DDBJ databases">
        <title>Helianthus annuus Genome sequencing and assembly Release 2.</title>
        <authorList>
            <person name="Gouzy J."/>
            <person name="Langlade N."/>
            <person name="Munos S."/>
        </authorList>
    </citation>
    <scope>NUCLEOTIDE SEQUENCE</scope>
    <source>
        <tissue evidence="1">Leaves</tissue>
    </source>
</reference>
<name>A0A9K3E6W7_HELAN</name>
<reference evidence="1" key="1">
    <citation type="journal article" date="2017" name="Nature">
        <title>The sunflower genome provides insights into oil metabolism, flowering and Asterid evolution.</title>
        <authorList>
            <person name="Badouin H."/>
            <person name="Gouzy J."/>
            <person name="Grassa C.J."/>
            <person name="Murat F."/>
            <person name="Staton S.E."/>
            <person name="Cottret L."/>
            <person name="Lelandais-Briere C."/>
            <person name="Owens G.L."/>
            <person name="Carrere S."/>
            <person name="Mayjonade B."/>
            <person name="Legrand L."/>
            <person name="Gill N."/>
            <person name="Kane N.C."/>
            <person name="Bowers J.E."/>
            <person name="Hubner S."/>
            <person name="Bellec A."/>
            <person name="Berard A."/>
            <person name="Berges H."/>
            <person name="Blanchet N."/>
            <person name="Boniface M.C."/>
            <person name="Brunel D."/>
            <person name="Catrice O."/>
            <person name="Chaidir N."/>
            <person name="Claudel C."/>
            <person name="Donnadieu C."/>
            <person name="Faraut T."/>
            <person name="Fievet G."/>
            <person name="Helmstetter N."/>
            <person name="King M."/>
            <person name="Knapp S.J."/>
            <person name="Lai Z."/>
            <person name="Le Paslier M.C."/>
            <person name="Lippi Y."/>
            <person name="Lorenzon L."/>
            <person name="Mandel J.R."/>
            <person name="Marage G."/>
            <person name="Marchand G."/>
            <person name="Marquand E."/>
            <person name="Bret-Mestries E."/>
            <person name="Morien E."/>
            <person name="Nambeesan S."/>
            <person name="Nguyen T."/>
            <person name="Pegot-Espagnet P."/>
            <person name="Pouilly N."/>
            <person name="Raftis F."/>
            <person name="Sallet E."/>
            <person name="Schiex T."/>
            <person name="Thomas J."/>
            <person name="Vandecasteele C."/>
            <person name="Vares D."/>
            <person name="Vear F."/>
            <person name="Vautrin S."/>
            <person name="Crespi M."/>
            <person name="Mangin B."/>
            <person name="Burke J.M."/>
            <person name="Salse J."/>
            <person name="Munos S."/>
            <person name="Vincourt P."/>
            <person name="Rieseberg L.H."/>
            <person name="Langlade N.B."/>
        </authorList>
    </citation>
    <scope>NUCLEOTIDE SEQUENCE</scope>
    <source>
        <tissue evidence="1">Leaves</tissue>
    </source>
</reference>
<dbReference type="EMBL" id="MNCJ02000329">
    <property type="protein sequence ID" value="KAF5768120.1"/>
    <property type="molecule type" value="Genomic_DNA"/>
</dbReference>
<organism evidence="1 2">
    <name type="scientific">Helianthus annuus</name>
    <name type="common">Common sunflower</name>
    <dbReference type="NCBI Taxonomy" id="4232"/>
    <lineage>
        <taxon>Eukaryota</taxon>
        <taxon>Viridiplantae</taxon>
        <taxon>Streptophyta</taxon>
        <taxon>Embryophyta</taxon>
        <taxon>Tracheophyta</taxon>
        <taxon>Spermatophyta</taxon>
        <taxon>Magnoliopsida</taxon>
        <taxon>eudicotyledons</taxon>
        <taxon>Gunneridae</taxon>
        <taxon>Pentapetalae</taxon>
        <taxon>asterids</taxon>
        <taxon>campanulids</taxon>
        <taxon>Asterales</taxon>
        <taxon>Asteraceae</taxon>
        <taxon>Asteroideae</taxon>
        <taxon>Heliantheae alliance</taxon>
        <taxon>Heliantheae</taxon>
        <taxon>Helianthus</taxon>
    </lineage>
</organism>
<gene>
    <name evidence="1" type="ORF">HanXRQr2_Chr14g0632701</name>
</gene>
<keyword evidence="2" id="KW-1185">Reference proteome</keyword>
<protein>
    <submittedName>
        <fullName evidence="1">Uncharacterized protein</fullName>
    </submittedName>
</protein>
<dbReference type="Proteomes" id="UP000215914">
    <property type="component" value="Unassembled WGS sequence"/>
</dbReference>
<evidence type="ECO:0000313" key="2">
    <source>
        <dbReference type="Proteomes" id="UP000215914"/>
    </source>
</evidence>
<sequence length="202" mass="23774">MLLFGLEIGGVRSCDCRVLHALMYGTPMLSWRHIIMMNTWFTRESFHRRMLPYVRLISAMILQQNYLPPESLWVSELVEEFNLATIKKIWKIHVKLSGSKHLVTDALGHKHEFVDPDAQQGAEEDVEMVDEEDETELAGPWGPKQRYMRPHRELNADMASFVNFRWVPSYRDFNWGQQAMFDNISAGIGEGREYEKRRKNWD</sequence>
<dbReference type="AlphaFoldDB" id="A0A9K3E6W7"/>
<comment type="caution">
    <text evidence="1">The sequence shown here is derived from an EMBL/GenBank/DDBJ whole genome shotgun (WGS) entry which is preliminary data.</text>
</comment>
<evidence type="ECO:0000313" key="1">
    <source>
        <dbReference type="EMBL" id="KAF5768120.1"/>
    </source>
</evidence>
<proteinExistence type="predicted"/>
<dbReference type="Gramene" id="mRNA:HanXRQr2_Chr14g0632701">
    <property type="protein sequence ID" value="CDS:HanXRQr2_Chr14g0632701.1"/>
    <property type="gene ID" value="HanXRQr2_Chr14g0632701"/>
</dbReference>
<accession>A0A9K3E6W7</accession>